<keyword evidence="5 12" id="KW-0378">Hydrolase</keyword>
<evidence type="ECO:0000256" key="12">
    <source>
        <dbReference type="RuleBase" id="RU362085"/>
    </source>
</evidence>
<keyword evidence="9" id="KW-0413">Isomerase</keyword>
<keyword evidence="8 12" id="KW-0238">DNA-binding</keyword>
<dbReference type="Proteomes" id="UP000002377">
    <property type="component" value="Chromosome"/>
</dbReference>
<keyword evidence="2 12" id="KW-0639">Primosome</keyword>
<evidence type="ECO:0000256" key="1">
    <source>
        <dbReference type="ARBA" id="ARBA00008428"/>
    </source>
</evidence>
<dbReference type="InterPro" id="IPR027417">
    <property type="entry name" value="P-loop_NTPase"/>
</dbReference>
<dbReference type="FunFam" id="1.10.860.10:FF:000001">
    <property type="entry name" value="Replicative DNA helicase"/>
    <property type="match status" value="1"/>
</dbReference>
<evidence type="ECO:0000256" key="9">
    <source>
        <dbReference type="ARBA" id="ARBA00023235"/>
    </source>
</evidence>
<comment type="similarity">
    <text evidence="1 12">Belongs to the helicase family. DnaB subfamily.</text>
</comment>
<dbReference type="SMART" id="SM00382">
    <property type="entry name" value="AAA"/>
    <property type="match status" value="1"/>
</dbReference>
<dbReference type="InterPro" id="IPR003593">
    <property type="entry name" value="AAA+_ATPase"/>
</dbReference>
<evidence type="ECO:0000259" key="13">
    <source>
        <dbReference type="PROSITE" id="PS51199"/>
    </source>
</evidence>
<dbReference type="Pfam" id="PF00772">
    <property type="entry name" value="DnaB"/>
    <property type="match status" value="1"/>
</dbReference>
<name>D5XDQ5_THEPJ</name>
<accession>D5XDQ5</accession>
<dbReference type="RefSeq" id="WP_013121789.1">
    <property type="nucleotide sequence ID" value="NC_014152.1"/>
</dbReference>
<dbReference type="Gene3D" id="3.40.50.300">
    <property type="entry name" value="P-loop containing nucleotide triphosphate hydrolases"/>
    <property type="match status" value="1"/>
</dbReference>
<comment type="function">
    <text evidence="12">The main replicative DNA helicase, it participates in initiation and elongation during chromosome replication. Travels ahead of the DNA replisome, separating dsDNA into templates for DNA synthesis. A processive ATP-dependent 5'-3' DNA helicase it has DNA-dependent ATPase activity.</text>
</comment>
<protein>
    <recommendedName>
        <fullName evidence="11 12">Replicative DNA helicase</fullName>
        <ecNumber evidence="11 12">5.6.2.3</ecNumber>
    </recommendedName>
</protein>
<keyword evidence="6 12" id="KW-0347">Helicase</keyword>
<organism evidence="14 15">
    <name type="scientific">Thermincola potens (strain JR)</name>
    <dbReference type="NCBI Taxonomy" id="635013"/>
    <lineage>
        <taxon>Bacteria</taxon>
        <taxon>Bacillati</taxon>
        <taxon>Bacillota</taxon>
        <taxon>Clostridia</taxon>
        <taxon>Eubacteriales</taxon>
        <taxon>Thermincolaceae</taxon>
        <taxon>Thermincola</taxon>
    </lineage>
</organism>
<keyword evidence="15" id="KW-1185">Reference proteome</keyword>
<dbReference type="SUPFAM" id="SSF52540">
    <property type="entry name" value="P-loop containing nucleoside triphosphate hydrolases"/>
    <property type="match status" value="1"/>
</dbReference>
<dbReference type="CDD" id="cd00984">
    <property type="entry name" value="DnaB_C"/>
    <property type="match status" value="1"/>
</dbReference>
<dbReference type="GO" id="GO:0043139">
    <property type="term" value="F:5'-3' DNA helicase activity"/>
    <property type="evidence" value="ECO:0007669"/>
    <property type="project" value="UniProtKB-EC"/>
</dbReference>
<dbReference type="OrthoDB" id="9773982at2"/>
<dbReference type="InterPro" id="IPR007694">
    <property type="entry name" value="DNA_helicase_DnaB-like_C"/>
</dbReference>
<feature type="domain" description="SF4 helicase" evidence="13">
    <location>
        <begin position="178"/>
        <end position="444"/>
    </location>
</feature>
<dbReference type="FunFam" id="3.40.50.300:FF:000076">
    <property type="entry name" value="Replicative DNA helicase"/>
    <property type="match status" value="1"/>
</dbReference>
<gene>
    <name evidence="14" type="ordered locus">TherJR_2972</name>
</gene>
<dbReference type="Pfam" id="PF03796">
    <property type="entry name" value="DnaB_C"/>
    <property type="match status" value="1"/>
</dbReference>
<dbReference type="eggNOG" id="COG0305">
    <property type="taxonomic scope" value="Bacteria"/>
</dbReference>
<evidence type="ECO:0000256" key="2">
    <source>
        <dbReference type="ARBA" id="ARBA00022515"/>
    </source>
</evidence>
<evidence type="ECO:0000256" key="10">
    <source>
        <dbReference type="ARBA" id="ARBA00048954"/>
    </source>
</evidence>
<dbReference type="GO" id="GO:0005524">
    <property type="term" value="F:ATP binding"/>
    <property type="evidence" value="ECO:0007669"/>
    <property type="project" value="UniProtKB-UniRule"/>
</dbReference>
<evidence type="ECO:0000256" key="7">
    <source>
        <dbReference type="ARBA" id="ARBA00022840"/>
    </source>
</evidence>
<reference evidence="14 15" key="1">
    <citation type="submission" date="2010-05" db="EMBL/GenBank/DDBJ databases">
        <title>Complete sequence of Thermincola sp. JR.</title>
        <authorList>
            <consortium name="US DOE Joint Genome Institute"/>
            <person name="Lucas S."/>
            <person name="Copeland A."/>
            <person name="Lapidus A."/>
            <person name="Cheng J.-F."/>
            <person name="Bruce D."/>
            <person name="Goodwin L."/>
            <person name="Pitluck S."/>
            <person name="Chertkov O."/>
            <person name="Detter J.C."/>
            <person name="Han C."/>
            <person name="Tapia R."/>
            <person name="Land M."/>
            <person name="Hauser L."/>
            <person name="Kyrpides N."/>
            <person name="Mikhailova N."/>
            <person name="Hazen T.C."/>
            <person name="Woyke T."/>
        </authorList>
    </citation>
    <scope>NUCLEOTIDE SEQUENCE [LARGE SCALE GENOMIC DNA]</scope>
    <source>
        <strain evidence="14 15">JR</strain>
    </source>
</reference>
<dbReference type="GO" id="GO:0042802">
    <property type="term" value="F:identical protein binding"/>
    <property type="evidence" value="ECO:0007669"/>
    <property type="project" value="UniProtKB-ARBA"/>
</dbReference>
<dbReference type="STRING" id="635013.TherJR_2972"/>
<proteinExistence type="inferred from homology"/>
<dbReference type="GO" id="GO:0003677">
    <property type="term" value="F:DNA binding"/>
    <property type="evidence" value="ECO:0007669"/>
    <property type="project" value="UniProtKB-UniRule"/>
</dbReference>
<sequence>MSLPLEKIPPQNLDAEQSVLGAMLIDKESIIKVSEILRPEDFYRDAHKHIYEAMLDLSERNEAVDLITLTEELRQRGFLDQVGGAAYVAGLATMVPTAANVEYYARIVEEKALLRNLINVATRIVALGYESDEEPTELIDTAEKMIFELSQRKAREGFSPLKNILMQTFDRIEDLYNNKGQITGVPSGFVDLDRLTSGFQPSDLIIVAARPSMGKTAFCLNIAQHAAVRSQVPVAIFSLEMSKEQLVQRILCSQAMVDQQKIRTGNLEEEDWKKLTKAAGPLSQAPIYIDDTPGLSVSEMRAKARRLKAEKGLGLIVIDYLQLMSASSRRSENRQQEISEISRSLKLLARELQAPVIALSQLSRAVEQRQDKRPMMSDLRESGSLEQDADLVMFIYRDDYYNPESEKKGISELIIAKQRNGPVGTVELGFLKEFTKFVNLERHRAD</sequence>
<dbReference type="PANTHER" id="PTHR30153">
    <property type="entry name" value="REPLICATIVE DNA HELICASE DNAB"/>
    <property type="match status" value="1"/>
</dbReference>
<dbReference type="GO" id="GO:0016887">
    <property type="term" value="F:ATP hydrolysis activity"/>
    <property type="evidence" value="ECO:0007669"/>
    <property type="project" value="RHEA"/>
</dbReference>
<dbReference type="InterPro" id="IPR036185">
    <property type="entry name" value="DNA_heli_DnaB-like_N_sf"/>
</dbReference>
<evidence type="ECO:0000256" key="8">
    <source>
        <dbReference type="ARBA" id="ARBA00023125"/>
    </source>
</evidence>
<dbReference type="AlphaFoldDB" id="D5XDQ5"/>
<comment type="catalytic activity">
    <reaction evidence="10 12">
        <text>ATP + H2O = ADP + phosphate + H(+)</text>
        <dbReference type="Rhea" id="RHEA:13065"/>
        <dbReference type="ChEBI" id="CHEBI:15377"/>
        <dbReference type="ChEBI" id="CHEBI:15378"/>
        <dbReference type="ChEBI" id="CHEBI:30616"/>
        <dbReference type="ChEBI" id="CHEBI:43474"/>
        <dbReference type="ChEBI" id="CHEBI:456216"/>
        <dbReference type="EC" id="5.6.2.3"/>
    </reaction>
</comment>
<evidence type="ECO:0000256" key="5">
    <source>
        <dbReference type="ARBA" id="ARBA00022801"/>
    </source>
</evidence>
<keyword evidence="7 12" id="KW-0067">ATP-binding</keyword>
<dbReference type="EC" id="5.6.2.3" evidence="11 12"/>
<evidence type="ECO:0000313" key="15">
    <source>
        <dbReference type="Proteomes" id="UP000002377"/>
    </source>
</evidence>
<dbReference type="InterPro" id="IPR007693">
    <property type="entry name" value="DNA_helicase_DnaB-like_N"/>
</dbReference>
<dbReference type="GO" id="GO:0005829">
    <property type="term" value="C:cytosol"/>
    <property type="evidence" value="ECO:0007669"/>
    <property type="project" value="TreeGrafter"/>
</dbReference>
<dbReference type="NCBIfam" id="TIGR00665">
    <property type="entry name" value="DnaB"/>
    <property type="match status" value="1"/>
</dbReference>
<dbReference type="GO" id="GO:1990077">
    <property type="term" value="C:primosome complex"/>
    <property type="evidence" value="ECO:0007669"/>
    <property type="project" value="UniProtKB-UniRule"/>
</dbReference>
<evidence type="ECO:0000256" key="6">
    <source>
        <dbReference type="ARBA" id="ARBA00022806"/>
    </source>
</evidence>
<dbReference type="KEGG" id="tjr:TherJR_2972"/>
<dbReference type="SUPFAM" id="SSF48024">
    <property type="entry name" value="N-terminal domain of DnaB helicase"/>
    <property type="match status" value="1"/>
</dbReference>
<dbReference type="GO" id="GO:0006269">
    <property type="term" value="P:DNA replication, synthesis of primer"/>
    <property type="evidence" value="ECO:0007669"/>
    <property type="project" value="UniProtKB-UniRule"/>
</dbReference>
<evidence type="ECO:0000313" key="14">
    <source>
        <dbReference type="EMBL" id="ADG83801.1"/>
    </source>
</evidence>
<dbReference type="EMBL" id="CP002028">
    <property type="protein sequence ID" value="ADG83801.1"/>
    <property type="molecule type" value="Genomic_DNA"/>
</dbReference>
<keyword evidence="4 12" id="KW-0547">Nucleotide-binding</keyword>
<dbReference type="InterPro" id="IPR007692">
    <property type="entry name" value="DNA_helicase_DnaB"/>
</dbReference>
<evidence type="ECO:0000256" key="3">
    <source>
        <dbReference type="ARBA" id="ARBA00022705"/>
    </source>
</evidence>
<keyword evidence="3 12" id="KW-0235">DNA replication</keyword>
<evidence type="ECO:0000256" key="4">
    <source>
        <dbReference type="ARBA" id="ARBA00022741"/>
    </source>
</evidence>
<dbReference type="HOGENOM" id="CLU_005373_0_0_9"/>
<dbReference type="InterPro" id="IPR016136">
    <property type="entry name" value="DNA_helicase_N/primase_C"/>
</dbReference>
<dbReference type="Gene3D" id="1.10.860.10">
    <property type="entry name" value="DNAb Helicase, Chain A"/>
    <property type="match status" value="1"/>
</dbReference>
<dbReference type="NCBIfam" id="NF004384">
    <property type="entry name" value="PRK05748.1"/>
    <property type="match status" value="1"/>
</dbReference>
<evidence type="ECO:0000256" key="11">
    <source>
        <dbReference type="NCBIfam" id="TIGR00665"/>
    </source>
</evidence>
<dbReference type="PROSITE" id="PS51199">
    <property type="entry name" value="SF4_HELICASE"/>
    <property type="match status" value="1"/>
</dbReference>
<dbReference type="PANTHER" id="PTHR30153:SF2">
    <property type="entry name" value="REPLICATIVE DNA HELICASE"/>
    <property type="match status" value="1"/>
</dbReference>